<evidence type="ECO:0000256" key="1">
    <source>
        <dbReference type="SAM" id="Phobius"/>
    </source>
</evidence>
<organism evidence="2">
    <name type="scientific">Culex pipiens</name>
    <name type="common">House mosquito</name>
    <dbReference type="NCBI Taxonomy" id="7175"/>
    <lineage>
        <taxon>Eukaryota</taxon>
        <taxon>Metazoa</taxon>
        <taxon>Ecdysozoa</taxon>
        <taxon>Arthropoda</taxon>
        <taxon>Hexapoda</taxon>
        <taxon>Insecta</taxon>
        <taxon>Pterygota</taxon>
        <taxon>Neoptera</taxon>
        <taxon>Endopterygota</taxon>
        <taxon>Diptera</taxon>
        <taxon>Nematocera</taxon>
        <taxon>Culicoidea</taxon>
        <taxon>Culicidae</taxon>
        <taxon>Culicinae</taxon>
        <taxon>Culicini</taxon>
        <taxon>Culex</taxon>
        <taxon>Culex</taxon>
    </lineage>
</organism>
<keyword evidence="1" id="KW-1133">Transmembrane helix</keyword>
<dbReference type="EMBL" id="HBUE01040968">
    <property type="protein sequence ID" value="CAG6460616.1"/>
    <property type="molecule type" value="Transcribed_RNA"/>
</dbReference>
<keyword evidence="1" id="KW-0812">Transmembrane</keyword>
<dbReference type="AlphaFoldDB" id="A0A8D8F6W3"/>
<proteinExistence type="predicted"/>
<feature type="transmembrane region" description="Helical" evidence="1">
    <location>
        <begin position="58"/>
        <end position="82"/>
    </location>
</feature>
<sequence length="113" mass="12859">MLIFSSSSSFSLHPFLNSLSLLTISPTCPCCFPPYLSLSRPSPTPMHSNPFIPTLHDGLIRIDFVLCIFLVGLFCSLIDYFLFCKLLKLFYSCFKYSAREKRHTPTIQTNQLA</sequence>
<name>A0A8D8F6W3_CULPI</name>
<evidence type="ECO:0000313" key="2">
    <source>
        <dbReference type="EMBL" id="CAG6460616.1"/>
    </source>
</evidence>
<accession>A0A8D8F6W3</accession>
<reference evidence="2" key="1">
    <citation type="submission" date="2021-05" db="EMBL/GenBank/DDBJ databases">
        <authorList>
            <person name="Alioto T."/>
            <person name="Alioto T."/>
            <person name="Gomez Garrido J."/>
        </authorList>
    </citation>
    <scope>NUCLEOTIDE SEQUENCE</scope>
</reference>
<keyword evidence="1" id="KW-0472">Membrane</keyword>
<protein>
    <submittedName>
        <fullName evidence="2">(northern house mosquito) hypothetical protein</fullName>
    </submittedName>
</protein>